<name>A0ACC1YA49_MELAZ</name>
<organism evidence="1 2">
    <name type="scientific">Melia azedarach</name>
    <name type="common">Chinaberry tree</name>
    <dbReference type="NCBI Taxonomy" id="155640"/>
    <lineage>
        <taxon>Eukaryota</taxon>
        <taxon>Viridiplantae</taxon>
        <taxon>Streptophyta</taxon>
        <taxon>Embryophyta</taxon>
        <taxon>Tracheophyta</taxon>
        <taxon>Spermatophyta</taxon>
        <taxon>Magnoliopsida</taxon>
        <taxon>eudicotyledons</taxon>
        <taxon>Gunneridae</taxon>
        <taxon>Pentapetalae</taxon>
        <taxon>rosids</taxon>
        <taxon>malvids</taxon>
        <taxon>Sapindales</taxon>
        <taxon>Meliaceae</taxon>
        <taxon>Melia</taxon>
    </lineage>
</organism>
<accession>A0ACC1YA49</accession>
<protein>
    <submittedName>
        <fullName evidence="1">IQ domain-containing protein</fullName>
    </submittedName>
</protein>
<evidence type="ECO:0000313" key="1">
    <source>
        <dbReference type="EMBL" id="KAJ4720621.1"/>
    </source>
</evidence>
<proteinExistence type="predicted"/>
<dbReference type="Proteomes" id="UP001164539">
    <property type="component" value="Chromosome 4"/>
</dbReference>
<reference evidence="1 2" key="1">
    <citation type="journal article" date="2023" name="Science">
        <title>Complex scaffold remodeling in plant triterpene biosynthesis.</title>
        <authorList>
            <person name="De La Pena R."/>
            <person name="Hodgson H."/>
            <person name="Liu J.C."/>
            <person name="Stephenson M.J."/>
            <person name="Martin A.C."/>
            <person name="Owen C."/>
            <person name="Harkess A."/>
            <person name="Leebens-Mack J."/>
            <person name="Jimenez L.E."/>
            <person name="Osbourn A."/>
            <person name="Sattely E.S."/>
        </authorList>
    </citation>
    <scope>NUCLEOTIDE SEQUENCE [LARGE SCALE GENOMIC DNA]</scope>
    <source>
        <strain evidence="2">cv. JPN11</strain>
        <tissue evidence="1">Leaf</tissue>
    </source>
</reference>
<dbReference type="EMBL" id="CM051397">
    <property type="protein sequence ID" value="KAJ4720621.1"/>
    <property type="molecule type" value="Genomic_DNA"/>
</dbReference>
<keyword evidence="2" id="KW-1185">Reference proteome</keyword>
<evidence type="ECO:0000313" key="2">
    <source>
        <dbReference type="Proteomes" id="UP001164539"/>
    </source>
</evidence>
<comment type="caution">
    <text evidence="1">The sequence shown here is derived from an EMBL/GenBank/DDBJ whole genome shotgun (WGS) entry which is preliminary data.</text>
</comment>
<gene>
    <name evidence="1" type="ORF">OWV82_008419</name>
</gene>
<sequence>MAIYAHSLIFYWVSLVVFFLTKSNMALSGDYHENGWMVTDVEERSDGHELTAAVKLQKVYRSYRTRRKLADSAVVAEELWWQAIDYARLNHSTVSFFNFHKPETAASRWTRISLNASKVGKGLSKDVKAQKLAFQHWIEAIDPRHRYGHNLNLYYEEWCKGDTEQPFFYWLDIGDGKEVDLEDCPRLRLQQECIKYLGPQEREQYQYIIVEGILVHKQTGNLLSTNNGVDSSKWIFVMSASEKLYAGEKKKGLFHHSSFLAGGAILAAGRLAAEDGKLRSISAYSGHYRPTDENLGSFLAFLKENGVNVDEIQVLSPTEDNESSSISKSVKERRKFGTMKDPEPPRAQVPRSIYKNQTFKSPTYAHTERTRSYKRTLSWNLPRERINVPKKEILQRIKSKKEVHSYQLGDQLSLQWSTGTGPRIGCVADYPEKLRVQALEYVDLSERDSPKPLTFNIPADLSASRKFLNVM</sequence>